<dbReference type="EMBL" id="GGEC01071194">
    <property type="protein sequence ID" value="MBX51678.1"/>
    <property type="molecule type" value="Transcribed_RNA"/>
</dbReference>
<dbReference type="AlphaFoldDB" id="A0A2P2PAA5"/>
<proteinExistence type="predicted"/>
<sequence length="85" mass="9431">MHLNAPRATATGISTARRRTEEGMEYVSSSSTTTHNSLHTIVRHLLLGIFTWLHRLRSSSGLWPCLRHLAGPELPEDLVAQAVDT</sequence>
<reference evidence="2" key="1">
    <citation type="submission" date="2018-02" db="EMBL/GenBank/DDBJ databases">
        <title>Rhizophora mucronata_Transcriptome.</title>
        <authorList>
            <person name="Meera S.P."/>
            <person name="Sreeshan A."/>
            <person name="Augustine A."/>
        </authorList>
    </citation>
    <scope>NUCLEOTIDE SEQUENCE</scope>
    <source>
        <tissue evidence="2">Leaf</tissue>
    </source>
</reference>
<name>A0A2P2PAA5_RHIMU</name>
<organism evidence="2">
    <name type="scientific">Rhizophora mucronata</name>
    <name type="common">Asiatic mangrove</name>
    <dbReference type="NCBI Taxonomy" id="61149"/>
    <lineage>
        <taxon>Eukaryota</taxon>
        <taxon>Viridiplantae</taxon>
        <taxon>Streptophyta</taxon>
        <taxon>Embryophyta</taxon>
        <taxon>Tracheophyta</taxon>
        <taxon>Spermatophyta</taxon>
        <taxon>Magnoliopsida</taxon>
        <taxon>eudicotyledons</taxon>
        <taxon>Gunneridae</taxon>
        <taxon>Pentapetalae</taxon>
        <taxon>rosids</taxon>
        <taxon>fabids</taxon>
        <taxon>Malpighiales</taxon>
        <taxon>Rhizophoraceae</taxon>
        <taxon>Rhizophora</taxon>
    </lineage>
</organism>
<evidence type="ECO:0000256" key="1">
    <source>
        <dbReference type="SAM" id="MobiDB-lite"/>
    </source>
</evidence>
<feature type="region of interest" description="Disordered" evidence="1">
    <location>
        <begin position="1"/>
        <end position="30"/>
    </location>
</feature>
<evidence type="ECO:0000313" key="2">
    <source>
        <dbReference type="EMBL" id="MBX51678.1"/>
    </source>
</evidence>
<accession>A0A2P2PAA5</accession>
<protein>
    <submittedName>
        <fullName evidence="2">Uncharacterized protein MANES_02G147300</fullName>
    </submittedName>
</protein>